<dbReference type="Pfam" id="PF00583">
    <property type="entry name" value="Acetyltransf_1"/>
    <property type="match status" value="1"/>
</dbReference>
<evidence type="ECO:0000313" key="3">
    <source>
        <dbReference type="Proteomes" id="UP001597191"/>
    </source>
</evidence>
<proteinExistence type="predicted"/>
<dbReference type="Gene3D" id="3.40.630.30">
    <property type="match status" value="1"/>
</dbReference>
<accession>A0ABW4BMP8</accession>
<evidence type="ECO:0000259" key="1">
    <source>
        <dbReference type="PROSITE" id="PS51186"/>
    </source>
</evidence>
<sequence>MALNIQRLKRKDFENARKFAIEGMNLQLFTNNLFELYFYSKYFVFSELSQATHAYGAYWHGELAGVLLVNMKGQPKIFNFPIRARIVKMVMWLITHFYGELSDDYDQANAEMMDQYRLEHRPAGELSFFAVDPTILGQGIGTKLLKRLAKDEAGKLVYLYTDSGCTYPFYFHRGFKKKGQQEIELPTGADEPQPLTCFLLDKQL</sequence>
<organism evidence="2 3">
    <name type="scientific">Lapidilactobacillus gannanensis</name>
    <dbReference type="NCBI Taxonomy" id="2486002"/>
    <lineage>
        <taxon>Bacteria</taxon>
        <taxon>Bacillati</taxon>
        <taxon>Bacillota</taxon>
        <taxon>Bacilli</taxon>
        <taxon>Lactobacillales</taxon>
        <taxon>Lactobacillaceae</taxon>
        <taxon>Lapidilactobacillus</taxon>
    </lineage>
</organism>
<dbReference type="RefSeq" id="WP_125650869.1">
    <property type="nucleotide sequence ID" value="NZ_JBHTOH010000026.1"/>
</dbReference>
<keyword evidence="2" id="KW-0012">Acyltransferase</keyword>
<reference evidence="3" key="1">
    <citation type="journal article" date="2019" name="Int. J. Syst. Evol. Microbiol.">
        <title>The Global Catalogue of Microorganisms (GCM) 10K type strain sequencing project: providing services to taxonomists for standard genome sequencing and annotation.</title>
        <authorList>
            <consortium name="The Broad Institute Genomics Platform"/>
            <consortium name="The Broad Institute Genome Sequencing Center for Infectious Disease"/>
            <person name="Wu L."/>
            <person name="Ma J."/>
        </authorList>
    </citation>
    <scope>NUCLEOTIDE SEQUENCE [LARGE SCALE GENOMIC DNA]</scope>
    <source>
        <strain evidence="3">CCM 8937</strain>
    </source>
</reference>
<dbReference type="GO" id="GO:0016746">
    <property type="term" value="F:acyltransferase activity"/>
    <property type="evidence" value="ECO:0007669"/>
    <property type="project" value="UniProtKB-KW"/>
</dbReference>
<dbReference type="PROSITE" id="PS51186">
    <property type="entry name" value="GNAT"/>
    <property type="match status" value="1"/>
</dbReference>
<protein>
    <submittedName>
        <fullName evidence="2">GNAT family N-acetyltransferase</fullName>
        <ecNumber evidence="2">2.3.1.-</ecNumber>
    </submittedName>
</protein>
<dbReference type="SUPFAM" id="SSF55729">
    <property type="entry name" value="Acyl-CoA N-acyltransferases (Nat)"/>
    <property type="match status" value="1"/>
</dbReference>
<dbReference type="EMBL" id="JBHTOH010000026">
    <property type="protein sequence ID" value="MFD1410870.1"/>
    <property type="molecule type" value="Genomic_DNA"/>
</dbReference>
<evidence type="ECO:0000313" key="2">
    <source>
        <dbReference type="EMBL" id="MFD1410870.1"/>
    </source>
</evidence>
<keyword evidence="2" id="KW-0808">Transferase</keyword>
<dbReference type="InterPro" id="IPR016181">
    <property type="entry name" value="Acyl_CoA_acyltransferase"/>
</dbReference>
<comment type="caution">
    <text evidence="2">The sequence shown here is derived from an EMBL/GenBank/DDBJ whole genome shotgun (WGS) entry which is preliminary data.</text>
</comment>
<keyword evidence="3" id="KW-1185">Reference proteome</keyword>
<dbReference type="InterPro" id="IPR000182">
    <property type="entry name" value="GNAT_dom"/>
</dbReference>
<gene>
    <name evidence="2" type="ORF">ACFQ4R_04480</name>
</gene>
<name>A0ABW4BMP8_9LACO</name>
<feature type="domain" description="N-acetyltransferase" evidence="1">
    <location>
        <begin position="3"/>
        <end position="196"/>
    </location>
</feature>
<dbReference type="EC" id="2.3.1.-" evidence="2"/>
<dbReference type="CDD" id="cd04301">
    <property type="entry name" value="NAT_SF"/>
    <property type="match status" value="1"/>
</dbReference>
<dbReference type="Proteomes" id="UP001597191">
    <property type="component" value="Unassembled WGS sequence"/>
</dbReference>